<dbReference type="InterPro" id="IPR038726">
    <property type="entry name" value="PDDEXK_AddAB-type"/>
</dbReference>
<dbReference type="GO" id="GO:0005524">
    <property type="term" value="F:ATP binding"/>
    <property type="evidence" value="ECO:0007669"/>
    <property type="project" value="UniProtKB-UniRule"/>
</dbReference>
<evidence type="ECO:0000256" key="3">
    <source>
        <dbReference type="ARBA" id="ARBA00022741"/>
    </source>
</evidence>
<dbReference type="GO" id="GO:0008854">
    <property type="term" value="F:exodeoxyribonuclease V activity"/>
    <property type="evidence" value="ECO:0007669"/>
    <property type="project" value="UniProtKB-EC"/>
</dbReference>
<evidence type="ECO:0000256" key="12">
    <source>
        <dbReference type="ARBA" id="ARBA00023235"/>
    </source>
</evidence>
<dbReference type="InterPro" id="IPR014017">
    <property type="entry name" value="DNA_helicase_UvrD-like_C"/>
</dbReference>
<dbReference type="Pfam" id="PF00580">
    <property type="entry name" value="UvrD-helicase"/>
    <property type="match status" value="1"/>
</dbReference>
<comment type="similarity">
    <text evidence="15">Belongs to the helicase family. UvrD subfamily.</text>
</comment>
<dbReference type="OrthoDB" id="9810135at2"/>
<protein>
    <recommendedName>
        <fullName evidence="15">RecBCD enzyme subunit RecB</fullName>
        <ecNumber evidence="15">3.1.11.5</ecNumber>
        <ecNumber evidence="15">5.6.2.4</ecNumber>
    </recommendedName>
    <alternativeName>
        <fullName evidence="15">DNA 3'-5' helicase subunit RecB</fullName>
    </alternativeName>
    <alternativeName>
        <fullName evidence="15">Exonuclease V subunit RecB</fullName>
        <shortName evidence="15">ExoV subunit RecB</shortName>
    </alternativeName>
    <alternativeName>
        <fullName evidence="15">Helicase/nuclease RecBCD subunit RecB</fullName>
    </alternativeName>
</protein>
<keyword evidence="6 15" id="KW-0347">Helicase</keyword>
<dbReference type="Proteomes" id="UP000324760">
    <property type="component" value="Chromosome"/>
</dbReference>
<sequence length="1172" mass="132744">MTVNLLDPVTLPIRGQCLIEASAGTGKTFTLAALYLRLLLGLGKGELNRPLGVDEILVVTFTEAATQELRDRIRSRIREARQAYLEGESSDPILSQLLAESTDFAAQARLLELAASEMDQAAIFTIHGFCQRMLRQHAFESGASFTQTLTTDDLPLVRQALLDYWRETFYLASDDLAMEMLGHFGTPEKLLAELRSFLGMESLVQQPDLSAVDLPTEWQKFKQAVAAFKAQWLESVSDLSRIIEQSGVNKRSYSTRNLPNWLTIVTGFCESTDSSVPWDKLAHFRASVLAEKTPKDSPPEHPVFTAADALFDLAVPVKEVLLSRGLTEIRQRLLAEKQRQQLMTFDDLLSRLAVALRGTGGETLATVIRQQYPVAMIDEFQDTDPLQYDIFSRIYPDESTALLMIGDPKQSIYAFRGADIFTYMRARQQVSAHYTLETNWRSSSAMVNAVNHLFSYADSPFLYDQDIPFQPVSASPKADSTPFTLHGQPQAPLTCWLEPELISSGDYLKRFASRCALHIAQVLKDTVWQIGDRSVEPSDIAVLVRDRKEAREVQQALQGCGVASVFLSNRDSVFTTREAKELLYLLTAIAEPTDERSMRTAIATQIFQLDLQALDQLCQNELKWEMLVEEFQHYRDLWLRLGVLPMLHNLIAHRGLAKGLVALQGGERSLTDLLHLGELLQQASQETEGLSGIIRWLAEHIANPNQNADEQQMRLESDRSRVTVITIHKSKGLEYGLVYLPFICRYRETTSSLYHDEQGQVILNHQPDDNVKAQAKKERLAEDLRLLYVAVTRAVHACFMGMADIRYRGKQGMTHESAIGYLLQQDKEMPFPEVVEHFAQSCPEAVVLPLPEPETTNDTLGLFDQIDESQPLSESGQQGARAFTGQIERDWRVTSYSSLSRFHSVEPITAMNLDLEVMDEPQQEAPPLEEPSPSIFTFPKGAVAGTFLHTILENIDFSQLEPEALRAVLEHHLQLSGFDESWADVLQAYFTQMLTIPLTPAGCRLMDIDLQARLVEMEFILPFKHLAAEPLNQLIRASDPLSSRAGELIFDQVQGMLKGYIDLIIRYQGRYYVIDYKSNYLGSSPADYHQSAMEEAMIDHRYDLQYQLYTLALHRFLRNRLPDYDYEEHVGGVFYLFLRGMQTEEPEHGVFYTRPDLHFIEQLDHLFFEGSL</sequence>
<dbReference type="InterPro" id="IPR004586">
    <property type="entry name" value="RecB"/>
</dbReference>
<dbReference type="EMBL" id="CP043869">
    <property type="protein sequence ID" value="QEQ97212.1"/>
    <property type="molecule type" value="Genomic_DNA"/>
</dbReference>
<dbReference type="AlphaFoldDB" id="A0A5P1RD46"/>
<dbReference type="Pfam" id="PF13361">
    <property type="entry name" value="UvrD_C"/>
    <property type="match status" value="2"/>
</dbReference>
<keyword evidence="8 15" id="KW-0067">ATP-binding</keyword>
<dbReference type="SUPFAM" id="SSF52540">
    <property type="entry name" value="P-loop containing nucleoside triphosphate hydrolases"/>
    <property type="match status" value="1"/>
</dbReference>
<dbReference type="RefSeq" id="WP_138987479.1">
    <property type="nucleotide sequence ID" value="NZ_CP043869.1"/>
</dbReference>
<feature type="binding site" evidence="15">
    <location>
        <position position="1075"/>
    </location>
    <ligand>
        <name>Mg(2+)</name>
        <dbReference type="ChEBI" id="CHEBI:18420"/>
    </ligand>
</feature>
<proteinExistence type="inferred from homology"/>
<dbReference type="HAMAP" id="MF_01485">
    <property type="entry name" value="RecB"/>
    <property type="match status" value="1"/>
</dbReference>
<dbReference type="InterPro" id="IPR027417">
    <property type="entry name" value="P-loop_NTPase"/>
</dbReference>
<evidence type="ECO:0000313" key="19">
    <source>
        <dbReference type="EMBL" id="QEQ97212.1"/>
    </source>
</evidence>
<dbReference type="InterPro" id="IPR014016">
    <property type="entry name" value="UvrD-like_ATP-bd"/>
</dbReference>
<keyword evidence="3 15" id="KW-0547">Nucleotide-binding</keyword>
<dbReference type="Gene3D" id="3.40.50.300">
    <property type="entry name" value="P-loop containing nucleotide triphosphate hydrolases"/>
    <property type="match status" value="2"/>
</dbReference>
<evidence type="ECO:0000259" key="18">
    <source>
        <dbReference type="PROSITE" id="PS51217"/>
    </source>
</evidence>
<evidence type="ECO:0000256" key="1">
    <source>
        <dbReference type="ARBA" id="ARBA00022722"/>
    </source>
</evidence>
<keyword evidence="12 15" id="KW-0413">Isomerase</keyword>
<keyword evidence="2 15" id="KW-0479">Metal-binding</keyword>
<evidence type="ECO:0000256" key="6">
    <source>
        <dbReference type="ARBA" id="ARBA00022806"/>
    </source>
</evidence>
<keyword evidence="7 15" id="KW-0269">Exonuclease</keyword>
<organism evidence="19 20">
    <name type="scientific">Neptunomonas concharum</name>
    <dbReference type="NCBI Taxonomy" id="1031538"/>
    <lineage>
        <taxon>Bacteria</taxon>
        <taxon>Pseudomonadati</taxon>
        <taxon>Pseudomonadota</taxon>
        <taxon>Gammaproteobacteria</taxon>
        <taxon>Oceanospirillales</taxon>
        <taxon>Oceanospirillaceae</taxon>
        <taxon>Neptunomonas</taxon>
    </lineage>
</organism>
<feature type="domain" description="UvrD-like helicase C-terminal" evidence="18">
    <location>
        <begin position="474"/>
        <end position="732"/>
    </location>
</feature>
<evidence type="ECO:0000256" key="8">
    <source>
        <dbReference type="ARBA" id="ARBA00022840"/>
    </source>
</evidence>
<evidence type="ECO:0000256" key="14">
    <source>
        <dbReference type="ARBA" id="ARBA00048988"/>
    </source>
</evidence>
<keyword evidence="11 15" id="KW-0234">DNA repair</keyword>
<evidence type="ECO:0000256" key="15">
    <source>
        <dbReference type="HAMAP-Rule" id="MF_01485"/>
    </source>
</evidence>
<keyword evidence="9 15" id="KW-0460">Magnesium</keyword>
<evidence type="ECO:0000256" key="7">
    <source>
        <dbReference type="ARBA" id="ARBA00022839"/>
    </source>
</evidence>
<dbReference type="SUPFAM" id="SSF52980">
    <property type="entry name" value="Restriction endonuclease-like"/>
    <property type="match status" value="1"/>
</dbReference>
<feature type="active site" description="For nuclease activity" evidence="15">
    <location>
        <position position="1075"/>
    </location>
</feature>
<evidence type="ECO:0000256" key="9">
    <source>
        <dbReference type="ARBA" id="ARBA00022842"/>
    </source>
</evidence>
<dbReference type="GO" id="GO:0016887">
    <property type="term" value="F:ATP hydrolysis activity"/>
    <property type="evidence" value="ECO:0007669"/>
    <property type="project" value="RHEA"/>
</dbReference>
<keyword evidence="1 15" id="KW-0540">Nuclease</keyword>
<evidence type="ECO:0000259" key="17">
    <source>
        <dbReference type="PROSITE" id="PS51198"/>
    </source>
</evidence>
<evidence type="ECO:0000256" key="2">
    <source>
        <dbReference type="ARBA" id="ARBA00022723"/>
    </source>
</evidence>
<evidence type="ECO:0000256" key="10">
    <source>
        <dbReference type="ARBA" id="ARBA00023125"/>
    </source>
</evidence>
<accession>A0A5P1RD46</accession>
<dbReference type="GO" id="GO:0043138">
    <property type="term" value="F:3'-5' DNA helicase activity"/>
    <property type="evidence" value="ECO:0007669"/>
    <property type="project" value="UniProtKB-UniRule"/>
</dbReference>
<dbReference type="PROSITE" id="PS51217">
    <property type="entry name" value="UVRD_HELICASE_CTER"/>
    <property type="match status" value="1"/>
</dbReference>
<dbReference type="InterPro" id="IPR000212">
    <property type="entry name" value="DNA_helicase_UvrD/REP"/>
</dbReference>
<dbReference type="KEGG" id="ncu:F0U83_11075"/>
<comment type="function">
    <text evidence="15">A helicase/nuclease that prepares dsDNA breaks (DSB) for recombinational DNA repair. Binds to DSBs and unwinds DNA via a highly rapid and processive ATP-dependent bidirectional helicase activity. Unwinds dsDNA until it encounters a Chi (crossover hotspot instigator) sequence from the 3' direction. Cuts ssDNA a few nucleotides 3' to the Chi site. The properties and activities of the enzyme are changed at Chi. The Chi-altered holoenzyme produces a long 3'-ssDNA overhang and facilitates RecA-binding to the ssDNA for homologous DNA recombination and repair. Holoenzyme degrades any linearized DNA that is unable to undergo homologous recombination. In the holoenzyme this subunit contributes ATPase, 3'-5' helicase, exonuclease activity and loads RecA onto ssDNA.</text>
</comment>
<dbReference type="NCBIfam" id="TIGR00609">
    <property type="entry name" value="recB"/>
    <property type="match status" value="1"/>
</dbReference>
<dbReference type="CDD" id="cd22352">
    <property type="entry name" value="RecB_C-like"/>
    <property type="match status" value="1"/>
</dbReference>
<feature type="binding site" evidence="15">
    <location>
        <position position="949"/>
    </location>
    <ligand>
        <name>Mg(2+)</name>
        <dbReference type="ChEBI" id="CHEBI:18420"/>
    </ligand>
</feature>
<dbReference type="EC" id="5.6.2.4" evidence="15"/>
<dbReference type="PANTHER" id="PTHR11070">
    <property type="entry name" value="UVRD / RECB / PCRA DNA HELICASE FAMILY MEMBER"/>
    <property type="match status" value="1"/>
</dbReference>
<dbReference type="Gene3D" id="3.90.320.10">
    <property type="match status" value="1"/>
</dbReference>
<comment type="domain">
    <text evidence="15">The N-terminal DNA-binding domain is a ssDNA-dependent ATPase and has ATP-dependent 3'-5' helicase function. This domain interacts with RecC.</text>
</comment>
<dbReference type="GO" id="GO:0005829">
    <property type="term" value="C:cytosol"/>
    <property type="evidence" value="ECO:0007669"/>
    <property type="project" value="TreeGrafter"/>
</dbReference>
<comment type="catalytic activity">
    <reaction evidence="14 15">
        <text>ATP + H2O = ADP + phosphate + H(+)</text>
        <dbReference type="Rhea" id="RHEA:13065"/>
        <dbReference type="ChEBI" id="CHEBI:15377"/>
        <dbReference type="ChEBI" id="CHEBI:15378"/>
        <dbReference type="ChEBI" id="CHEBI:30616"/>
        <dbReference type="ChEBI" id="CHEBI:43474"/>
        <dbReference type="ChEBI" id="CHEBI:456216"/>
        <dbReference type="EC" id="5.6.2.4"/>
    </reaction>
</comment>
<dbReference type="GO" id="GO:0003677">
    <property type="term" value="F:DNA binding"/>
    <property type="evidence" value="ECO:0007669"/>
    <property type="project" value="UniProtKB-UniRule"/>
</dbReference>
<keyword evidence="20" id="KW-1185">Reference proteome</keyword>
<comment type="catalytic activity">
    <reaction evidence="15">
        <text>Exonucleolytic cleavage (in the presence of ATP) in either 5'- to 3'- or 3'- to 5'-direction to yield 5'-phosphooligonucleotides.</text>
        <dbReference type="EC" id="3.1.11.5"/>
    </reaction>
</comment>
<feature type="domain" description="UvrD-like helicase ATP-binding" evidence="17">
    <location>
        <begin position="1"/>
        <end position="443"/>
    </location>
</feature>
<comment type="catalytic activity">
    <reaction evidence="13 15">
        <text>Couples ATP hydrolysis with the unwinding of duplex DNA by translocating in the 3'-5' direction.</text>
        <dbReference type="EC" id="5.6.2.4"/>
    </reaction>
</comment>
<comment type="subunit">
    <text evidence="15">Heterotrimer of RecB, RecC and RecD. All subunits contribute to DNA-binding. Interacts with RecA.</text>
</comment>
<evidence type="ECO:0000256" key="16">
    <source>
        <dbReference type="PROSITE-ProRule" id="PRU00560"/>
    </source>
</evidence>
<dbReference type="EC" id="3.1.11.5" evidence="15"/>
<dbReference type="PROSITE" id="PS51198">
    <property type="entry name" value="UVRD_HELICASE_ATP_BIND"/>
    <property type="match status" value="1"/>
</dbReference>
<feature type="region of interest" description="Nuclease activity, interacts with RecD and RecA" evidence="15">
    <location>
        <begin position="890"/>
        <end position="1172"/>
    </location>
</feature>
<dbReference type="Gene3D" id="1.10.486.10">
    <property type="entry name" value="PCRA, domain 4"/>
    <property type="match status" value="1"/>
</dbReference>
<dbReference type="Gene3D" id="1.10.3170.10">
    <property type="entry name" value="Recbcd, chain B, domain 2"/>
    <property type="match status" value="1"/>
</dbReference>
<dbReference type="GO" id="GO:0000724">
    <property type="term" value="P:double-strand break repair via homologous recombination"/>
    <property type="evidence" value="ECO:0007669"/>
    <property type="project" value="UniProtKB-UniRule"/>
</dbReference>
<gene>
    <name evidence="15 19" type="primary">recB</name>
    <name evidence="19" type="ORF">F0U83_11075</name>
</gene>
<keyword evidence="10 15" id="KW-0238">DNA-binding</keyword>
<dbReference type="InterPro" id="IPR011604">
    <property type="entry name" value="PDDEXK-like_dom_sf"/>
</dbReference>
<comment type="miscellaneous">
    <text evidence="15">In the RecBCD complex, RecB has a slow 3'-5' helicase, an exonuclease activity and loads RecA onto ssDNA, RecD has a fast 5'-3' helicase activity, while RecC stimulates the ATPase and processivity of the RecB helicase and contributes to recognition of the Chi site.</text>
</comment>
<comment type="cofactor">
    <cofactor evidence="15">
        <name>Mg(2+)</name>
        <dbReference type="ChEBI" id="CHEBI:18420"/>
    </cofactor>
    <text evidence="15">Binds 1 Mg(2+) ion per subunit.</text>
</comment>
<dbReference type="PANTHER" id="PTHR11070:SF23">
    <property type="entry name" value="RECBCD ENZYME SUBUNIT RECB"/>
    <property type="match status" value="1"/>
</dbReference>
<evidence type="ECO:0000256" key="5">
    <source>
        <dbReference type="ARBA" id="ARBA00022801"/>
    </source>
</evidence>
<dbReference type="GO" id="GO:0009338">
    <property type="term" value="C:exodeoxyribonuclease V complex"/>
    <property type="evidence" value="ECO:0007669"/>
    <property type="project" value="TreeGrafter"/>
</dbReference>
<comment type="domain">
    <text evidence="15">The C-terminal domain has nuclease activity and interacts with RecD. It interacts with RecA, facilitating its loading onto ssDNA.</text>
</comment>
<feature type="binding site" evidence="16">
    <location>
        <begin position="21"/>
        <end position="28"/>
    </location>
    <ligand>
        <name>ATP</name>
        <dbReference type="ChEBI" id="CHEBI:30616"/>
    </ligand>
</feature>
<dbReference type="InterPro" id="IPR011335">
    <property type="entry name" value="Restrct_endonuc-II-like"/>
</dbReference>
<evidence type="ECO:0000256" key="4">
    <source>
        <dbReference type="ARBA" id="ARBA00022763"/>
    </source>
</evidence>
<keyword evidence="4 15" id="KW-0227">DNA damage</keyword>
<keyword evidence="5 15" id="KW-0378">Hydrolase</keyword>
<dbReference type="GO" id="GO:0000287">
    <property type="term" value="F:magnesium ion binding"/>
    <property type="evidence" value="ECO:0007669"/>
    <property type="project" value="UniProtKB-UniRule"/>
</dbReference>
<evidence type="ECO:0000256" key="11">
    <source>
        <dbReference type="ARBA" id="ARBA00023204"/>
    </source>
</evidence>
<evidence type="ECO:0000256" key="13">
    <source>
        <dbReference type="ARBA" id="ARBA00034617"/>
    </source>
</evidence>
<reference evidence="19 20" key="1">
    <citation type="journal article" date="2019" name="Biochem. Eng. J.">
        <title>Metabolic engineering of the marine bacteria Neptunomonas concharum for the production of acetoin and meso-2,3-butanediol from acetate.</title>
        <authorList>
            <person name="Li W."/>
            <person name="Pu N."/>
            <person name="Liu C.-X."/>
            <person name="Yuan Q.-P."/>
            <person name="Li Z.-J."/>
        </authorList>
    </citation>
    <scope>NUCLEOTIDE SEQUENCE [LARGE SCALE GENOMIC DNA]</scope>
    <source>
        <strain evidence="19 20">JCM17730</strain>
    </source>
</reference>
<evidence type="ECO:0000313" key="20">
    <source>
        <dbReference type="Proteomes" id="UP000324760"/>
    </source>
</evidence>
<dbReference type="Pfam" id="PF12705">
    <property type="entry name" value="PDDEXK_1"/>
    <property type="match status" value="1"/>
</dbReference>
<name>A0A5P1RD46_9GAMM</name>
<feature type="region of interest" description="DNA-binding and helicase activity, interacts with RecC" evidence="15">
    <location>
        <begin position="1"/>
        <end position="866"/>
    </location>
</feature>
<feature type="binding site" evidence="15">
    <location>
        <position position="1062"/>
    </location>
    <ligand>
        <name>Mg(2+)</name>
        <dbReference type="ChEBI" id="CHEBI:18420"/>
    </ligand>
</feature>